<gene>
    <name evidence="1" type="ORF">CLV68_5220</name>
</gene>
<organism evidence="1 2">
    <name type="scientific">Actinokineospora cianjurensis</name>
    <dbReference type="NCBI Taxonomy" id="585224"/>
    <lineage>
        <taxon>Bacteria</taxon>
        <taxon>Bacillati</taxon>
        <taxon>Actinomycetota</taxon>
        <taxon>Actinomycetes</taxon>
        <taxon>Pseudonocardiales</taxon>
        <taxon>Pseudonocardiaceae</taxon>
        <taxon>Actinokineospora</taxon>
    </lineage>
</organism>
<dbReference type="OrthoDB" id="3194844at2"/>
<sequence length="218" mass="24110">MAAPVVAVTVSTLRGLAGRPVTPSGWRLLLDVLFPVVLQGRASTAELAARFYIEQRPALDRPAPPLDPPSYQRDALDRAVARTARTRLRDRASSRAAISDTAAVVTRHVMQAGRDVLVTAAQTDRVRWARVPTGRETCAFCWLLASRGPVYRSADMTRWHDRCDCLVVPVHNPDDWEGRATFLAAQRLWRDSTEGKSGRDALNAFRRALTRSPDPTAT</sequence>
<dbReference type="RefSeq" id="WP_121393492.1">
    <property type="nucleotide sequence ID" value="NZ_RCDD01000005.1"/>
</dbReference>
<reference evidence="1 2" key="1">
    <citation type="submission" date="2018-10" db="EMBL/GenBank/DDBJ databases">
        <title>Genomic Encyclopedia of Archaeal and Bacterial Type Strains, Phase II (KMG-II): from individual species to whole genera.</title>
        <authorList>
            <person name="Goeker M."/>
        </authorList>
    </citation>
    <scope>NUCLEOTIDE SEQUENCE [LARGE SCALE GENOMIC DNA]</scope>
    <source>
        <strain evidence="1 2">DSM 45657</strain>
    </source>
</reference>
<proteinExistence type="predicted"/>
<dbReference type="Proteomes" id="UP000282454">
    <property type="component" value="Unassembled WGS sequence"/>
</dbReference>
<dbReference type="AlphaFoldDB" id="A0A421AYG0"/>
<evidence type="ECO:0000313" key="2">
    <source>
        <dbReference type="Proteomes" id="UP000282454"/>
    </source>
</evidence>
<accession>A0A421AYG0</accession>
<comment type="caution">
    <text evidence="1">The sequence shown here is derived from an EMBL/GenBank/DDBJ whole genome shotgun (WGS) entry which is preliminary data.</text>
</comment>
<evidence type="ECO:0000313" key="1">
    <source>
        <dbReference type="EMBL" id="RLK54831.1"/>
    </source>
</evidence>
<dbReference type="EMBL" id="RCDD01000005">
    <property type="protein sequence ID" value="RLK54831.1"/>
    <property type="molecule type" value="Genomic_DNA"/>
</dbReference>
<name>A0A421AYG0_9PSEU</name>
<dbReference type="InterPro" id="IPR057369">
    <property type="entry name" value="VG15"/>
</dbReference>
<keyword evidence="2" id="KW-1185">Reference proteome</keyword>
<dbReference type="Pfam" id="PF25310">
    <property type="entry name" value="VG15"/>
    <property type="match status" value="1"/>
</dbReference>
<evidence type="ECO:0008006" key="3">
    <source>
        <dbReference type="Google" id="ProtNLM"/>
    </source>
</evidence>
<protein>
    <recommendedName>
        <fullName evidence="3">Phage Mu protein F like protein</fullName>
    </recommendedName>
</protein>